<organism evidence="1">
    <name type="scientific">Mytilinidion resinicola</name>
    <dbReference type="NCBI Taxonomy" id="574789"/>
    <lineage>
        <taxon>Eukaryota</taxon>
        <taxon>Fungi</taxon>
        <taxon>Dikarya</taxon>
        <taxon>Ascomycota</taxon>
        <taxon>Pezizomycotina</taxon>
        <taxon>Dothideomycetes</taxon>
        <taxon>Pleosporomycetidae</taxon>
        <taxon>Mytilinidiales</taxon>
        <taxon>Mytilinidiaceae</taxon>
        <taxon>Mytilinidion</taxon>
    </lineage>
</organism>
<dbReference type="RefSeq" id="XP_033572980.1">
    <property type="nucleotide sequence ID" value="XM_033720743.1"/>
</dbReference>
<reference evidence="1 3" key="1">
    <citation type="journal article" date="2020" name="Stud. Mycol.">
        <title>101 Dothideomycetes genomes: a test case for predicting lifestyles and emergence of pathogens.</title>
        <authorList>
            <person name="Haridas S."/>
            <person name="Albert R."/>
            <person name="Binder M."/>
            <person name="Bloem J."/>
            <person name="Labutti K."/>
            <person name="Salamov A."/>
            <person name="Andreopoulos B."/>
            <person name="Baker S."/>
            <person name="Barry K."/>
            <person name="Bills G."/>
            <person name="Bluhm B."/>
            <person name="Cannon C."/>
            <person name="Castanera R."/>
            <person name="Culley D."/>
            <person name="Daum C."/>
            <person name="Ezra D."/>
            <person name="Gonzalez J."/>
            <person name="Henrissat B."/>
            <person name="Kuo A."/>
            <person name="Liang C."/>
            <person name="Lipzen A."/>
            <person name="Lutzoni F."/>
            <person name="Magnuson J."/>
            <person name="Mondo S."/>
            <person name="Nolan M."/>
            <person name="Ohm R."/>
            <person name="Pangilinan J."/>
            <person name="Park H.-J."/>
            <person name="Ramirez L."/>
            <person name="Alfaro M."/>
            <person name="Sun H."/>
            <person name="Tritt A."/>
            <person name="Yoshinaga Y."/>
            <person name="Zwiers L.-H."/>
            <person name="Turgeon B."/>
            <person name="Goodwin S."/>
            <person name="Spatafora J."/>
            <person name="Crous P."/>
            <person name="Grigoriev I."/>
        </authorList>
    </citation>
    <scope>NUCLEOTIDE SEQUENCE</scope>
    <source>
        <strain evidence="1 3">CBS 304.34</strain>
    </source>
</reference>
<dbReference type="Proteomes" id="UP000504636">
    <property type="component" value="Unplaced"/>
</dbReference>
<name>A0A6A6YB14_9PEZI</name>
<accession>A0A6A6YB14</accession>
<dbReference type="GeneID" id="54461636"/>
<reference evidence="3" key="3">
    <citation type="submission" date="2025-04" db="UniProtKB">
        <authorList>
            <consortium name="RefSeq"/>
        </authorList>
    </citation>
    <scope>IDENTIFICATION</scope>
    <source>
        <strain evidence="3">CBS 304.34</strain>
    </source>
</reference>
<keyword evidence="2" id="KW-1185">Reference proteome</keyword>
<sequence length="207" mass="23787">MHGSDSSLNIQQMAQNSASAHLTTRRLAHQAVKVDFVLQHFMGTLPLRPCLKSSRSIQLLLRNSPYTHRATKMAISQPTLPRFVPLVYRQRIPMWYLSTPRTPPKPTSLNPFPPTIQTKRQLYHALWVIHRVLLHHSRKKRRPRLYNDTILRHPKSKDAAHQKEDAACAETFYPAWVIATCATLRAALMHDPRRCSGHCTRSCIMCA</sequence>
<proteinExistence type="predicted"/>
<gene>
    <name evidence="1 3" type="ORF">BDZ99DRAFT_466306</name>
</gene>
<dbReference type="EMBL" id="MU003708">
    <property type="protein sequence ID" value="KAF2806016.1"/>
    <property type="molecule type" value="Genomic_DNA"/>
</dbReference>
<evidence type="ECO:0000313" key="3">
    <source>
        <dbReference type="RefSeq" id="XP_033572980.1"/>
    </source>
</evidence>
<evidence type="ECO:0000313" key="1">
    <source>
        <dbReference type="EMBL" id="KAF2806016.1"/>
    </source>
</evidence>
<reference evidence="3" key="2">
    <citation type="submission" date="2020-04" db="EMBL/GenBank/DDBJ databases">
        <authorList>
            <consortium name="NCBI Genome Project"/>
        </authorList>
    </citation>
    <scope>NUCLEOTIDE SEQUENCE</scope>
    <source>
        <strain evidence="3">CBS 304.34</strain>
    </source>
</reference>
<protein>
    <submittedName>
        <fullName evidence="1 3">Uncharacterized protein</fullName>
    </submittedName>
</protein>
<dbReference type="AlphaFoldDB" id="A0A6A6YB14"/>
<evidence type="ECO:0000313" key="2">
    <source>
        <dbReference type="Proteomes" id="UP000504636"/>
    </source>
</evidence>